<proteinExistence type="predicted"/>
<feature type="compositionally biased region" description="Low complexity" evidence="1">
    <location>
        <begin position="64"/>
        <end position="74"/>
    </location>
</feature>
<sequence length="179" mass="20509">MAKLVFIGSCWNCTQKQRLQFRSKKVTKLALINRRNPFRLKDTILFTTVLQQSDSSENKEENNNSDSSAENDINPASELHPSWNIYEEPGNKCLICLGRGKVKCLYCFGRGNVRIGPEEEDNILCTQCNGEKYTTCERCEGTGVRPNVIYDFETHQWVPGPSNADVLKRIKEKWTKNQT</sequence>
<feature type="region of interest" description="Disordered" evidence="1">
    <location>
        <begin position="52"/>
        <end position="74"/>
    </location>
</feature>
<dbReference type="PANTHER" id="PTHR15852">
    <property type="entry name" value="PLASTID TRANSCRIPTIONALLY ACTIVE PROTEIN"/>
    <property type="match status" value="1"/>
</dbReference>
<keyword evidence="3" id="KW-1185">Reference proteome</keyword>
<dbReference type="Proteomes" id="UP001061958">
    <property type="component" value="Unassembled WGS sequence"/>
</dbReference>
<organism evidence="2 3">
    <name type="scientific">Galdieria partita</name>
    <dbReference type="NCBI Taxonomy" id="83374"/>
    <lineage>
        <taxon>Eukaryota</taxon>
        <taxon>Rhodophyta</taxon>
        <taxon>Bangiophyceae</taxon>
        <taxon>Galdieriales</taxon>
        <taxon>Galdieriaceae</taxon>
        <taxon>Galdieria</taxon>
    </lineage>
</organism>
<name>A0A9C7PY23_9RHOD</name>
<dbReference type="OrthoDB" id="5601at2759"/>
<evidence type="ECO:0000256" key="1">
    <source>
        <dbReference type="SAM" id="MobiDB-lite"/>
    </source>
</evidence>
<dbReference type="PANTHER" id="PTHR15852:SF54">
    <property type="entry name" value="PROTEIN SSUH2 HOMOLOG"/>
    <property type="match status" value="1"/>
</dbReference>
<protein>
    <submittedName>
        <fullName evidence="2">Uncharacterized protein</fullName>
    </submittedName>
</protein>
<reference evidence="2" key="1">
    <citation type="journal article" date="2022" name="Proc. Natl. Acad. Sci. U.S.A.">
        <title>Life cycle and functional genomics of the unicellular red alga Galdieria for elucidating algal and plant evolution and industrial use.</title>
        <authorList>
            <person name="Hirooka S."/>
            <person name="Itabashi T."/>
            <person name="Ichinose T.M."/>
            <person name="Onuma R."/>
            <person name="Fujiwara T."/>
            <person name="Yamashita S."/>
            <person name="Jong L.W."/>
            <person name="Tomita R."/>
            <person name="Iwane A.H."/>
            <person name="Miyagishima S.Y."/>
        </authorList>
    </citation>
    <scope>NUCLEOTIDE SEQUENCE</scope>
    <source>
        <strain evidence="2">NBRC 102759</strain>
    </source>
</reference>
<dbReference type="EMBL" id="BQMJ01000034">
    <property type="protein sequence ID" value="GJQ12515.1"/>
    <property type="molecule type" value="Genomic_DNA"/>
</dbReference>
<gene>
    <name evidence="2" type="ORF">GpartN1_g4306.t1</name>
</gene>
<evidence type="ECO:0000313" key="2">
    <source>
        <dbReference type="EMBL" id="GJQ12515.1"/>
    </source>
</evidence>
<accession>A0A9C7PY23</accession>
<evidence type="ECO:0000313" key="3">
    <source>
        <dbReference type="Proteomes" id="UP001061958"/>
    </source>
</evidence>
<dbReference type="AlphaFoldDB" id="A0A9C7PY23"/>
<comment type="caution">
    <text evidence="2">The sequence shown here is derived from an EMBL/GenBank/DDBJ whole genome shotgun (WGS) entry which is preliminary data.</text>
</comment>
<reference evidence="2" key="2">
    <citation type="submission" date="2022-01" db="EMBL/GenBank/DDBJ databases">
        <authorList>
            <person name="Hirooka S."/>
            <person name="Miyagishima S.Y."/>
        </authorList>
    </citation>
    <scope>NUCLEOTIDE SEQUENCE</scope>
    <source>
        <strain evidence="2">NBRC 102759</strain>
    </source>
</reference>